<dbReference type="InterPro" id="IPR019734">
    <property type="entry name" value="TPR_rpt"/>
</dbReference>
<protein>
    <submittedName>
        <fullName evidence="2">Cdc27</fullName>
    </submittedName>
</protein>
<dbReference type="SMART" id="SM00028">
    <property type="entry name" value="TPR"/>
    <property type="match status" value="1"/>
</dbReference>
<dbReference type="AlphaFoldDB" id="A0A7J7JX71"/>
<name>A0A7J7JX71_BUGNE</name>
<reference evidence="2" key="1">
    <citation type="submission" date="2020-06" db="EMBL/GenBank/DDBJ databases">
        <title>Draft genome of Bugula neritina, a colonial animal packing powerful symbionts and potential medicines.</title>
        <authorList>
            <person name="Rayko M."/>
        </authorList>
    </citation>
    <scope>NUCLEOTIDE SEQUENCE [LARGE SCALE GENOMIC DNA]</scope>
    <source>
        <strain evidence="2">Kwan_BN1</strain>
    </source>
</reference>
<comment type="caution">
    <text evidence="2">The sequence shown here is derived from an EMBL/GenBank/DDBJ whole genome shotgun (WGS) entry which is preliminary data.</text>
</comment>
<evidence type="ECO:0000313" key="3">
    <source>
        <dbReference type="Proteomes" id="UP000593567"/>
    </source>
</evidence>
<dbReference type="SUPFAM" id="SSF48452">
    <property type="entry name" value="TPR-like"/>
    <property type="match status" value="1"/>
</dbReference>
<evidence type="ECO:0000256" key="1">
    <source>
        <dbReference type="PROSITE-ProRule" id="PRU00339"/>
    </source>
</evidence>
<gene>
    <name evidence="2" type="ORF">EB796_011409</name>
</gene>
<keyword evidence="1" id="KW-0802">TPR repeat</keyword>
<keyword evidence="3" id="KW-1185">Reference proteome</keyword>
<dbReference type="Proteomes" id="UP000593567">
    <property type="component" value="Unassembled WGS sequence"/>
</dbReference>
<organism evidence="2 3">
    <name type="scientific">Bugula neritina</name>
    <name type="common">Brown bryozoan</name>
    <name type="synonym">Sertularia neritina</name>
    <dbReference type="NCBI Taxonomy" id="10212"/>
    <lineage>
        <taxon>Eukaryota</taxon>
        <taxon>Metazoa</taxon>
        <taxon>Spiralia</taxon>
        <taxon>Lophotrochozoa</taxon>
        <taxon>Bryozoa</taxon>
        <taxon>Gymnolaemata</taxon>
        <taxon>Cheilostomatida</taxon>
        <taxon>Flustrina</taxon>
        <taxon>Buguloidea</taxon>
        <taxon>Bugulidae</taxon>
        <taxon>Bugula</taxon>
    </lineage>
</organism>
<dbReference type="Gene3D" id="1.25.40.10">
    <property type="entry name" value="Tetratricopeptide repeat domain"/>
    <property type="match status" value="1"/>
</dbReference>
<dbReference type="PROSITE" id="PS50005">
    <property type="entry name" value="TPR"/>
    <property type="match status" value="1"/>
</dbReference>
<feature type="repeat" description="TPR" evidence="1">
    <location>
        <begin position="39"/>
        <end position="72"/>
    </location>
</feature>
<dbReference type="EMBL" id="VXIV02001720">
    <property type="protein sequence ID" value="KAF6030281.1"/>
    <property type="molecule type" value="Genomic_DNA"/>
</dbReference>
<evidence type="ECO:0000313" key="2">
    <source>
        <dbReference type="EMBL" id="KAF6030281.1"/>
    </source>
</evidence>
<accession>A0A7J7JX71</accession>
<proteinExistence type="predicted"/>
<dbReference type="InterPro" id="IPR011990">
    <property type="entry name" value="TPR-like_helical_dom_sf"/>
</dbReference>
<sequence>MCCFDVGKLNEAELILTNESPQKPKTVKEFSDEYGDTAPFAISLLADIYRKTERPDKALEYYYASLSLNPFLWSSFSNICKLGGKPDPEKIFQAGHVQQAMNSVKSVLFSPYATSCTSLLAGKLPLIDSPGDNISVLEDSIMSTKLKALLFILQQMAVIVVFLPHHLQWLASCLYRNSTTSKH</sequence>